<dbReference type="PANTHER" id="PTHR39179:SF1">
    <property type="entry name" value="SPORE COAT PROTEIN I"/>
    <property type="match status" value="1"/>
</dbReference>
<protein>
    <submittedName>
        <fullName evidence="2">Spore coat protein, CotS family</fullName>
    </submittedName>
</protein>
<dbReference type="InterPro" id="IPR047175">
    <property type="entry name" value="CotS-like"/>
</dbReference>
<dbReference type="InterPro" id="IPR011009">
    <property type="entry name" value="Kinase-like_dom_sf"/>
</dbReference>
<sequence>MADLKATLKDWTGEPRLPEILEHHYGVRMKEVSPIGGVLHLRTDHGEYALKRVREREEPRWTLLRKLAHHLSESGERRIQAPIKTRKGAITIAGLRNRYVLLPWIDAQIREWHRDSHWPRVALSLARLHTDSRGFTPPQNTMALNHVGKWQRLWGEMEKNLNMLKMAADLSEKMSPVDQVWVRHCSFAEGMMENAHKYLEKVGGDEAVIASRKGGEIAHCNIHRRNVLWDSRDNVHFIDWNCVTLDVRSRDLARLCLYAYGHTGDLNAPIAVLKGYQEIAPLENDEYGLIYAQLLFPHRLLQSLHKIYREQRIPTNQAKGHLSATVDLEERKYGLLRDFPERVKGAFGVKIPQIDWLQEKSARS</sequence>
<reference evidence="3" key="1">
    <citation type="submission" date="2016-10" db="EMBL/GenBank/DDBJ databases">
        <authorList>
            <person name="Varghese N."/>
            <person name="Submissions S."/>
        </authorList>
    </citation>
    <scope>NUCLEOTIDE SEQUENCE [LARGE SCALE GENOMIC DNA]</scope>
    <source>
        <strain evidence="3">DSM 45789</strain>
    </source>
</reference>
<dbReference type="Gene3D" id="3.90.1200.10">
    <property type="match status" value="1"/>
</dbReference>
<dbReference type="Gene3D" id="3.30.200.20">
    <property type="entry name" value="Phosphorylase Kinase, domain 1"/>
    <property type="match status" value="1"/>
</dbReference>
<evidence type="ECO:0000313" key="3">
    <source>
        <dbReference type="Proteomes" id="UP000198660"/>
    </source>
</evidence>
<dbReference type="Proteomes" id="UP000198660">
    <property type="component" value="Unassembled WGS sequence"/>
</dbReference>
<dbReference type="EMBL" id="FPAA01000005">
    <property type="protein sequence ID" value="SFS65759.1"/>
    <property type="molecule type" value="Genomic_DNA"/>
</dbReference>
<evidence type="ECO:0000313" key="2">
    <source>
        <dbReference type="EMBL" id="SFS65759.1"/>
    </source>
</evidence>
<keyword evidence="2" id="KW-0167">Capsid protein</keyword>
<organism evidence="2 3">
    <name type="scientific">Marininema halotolerans</name>
    <dbReference type="NCBI Taxonomy" id="1155944"/>
    <lineage>
        <taxon>Bacteria</taxon>
        <taxon>Bacillati</taxon>
        <taxon>Bacillota</taxon>
        <taxon>Bacilli</taxon>
        <taxon>Bacillales</taxon>
        <taxon>Thermoactinomycetaceae</taxon>
        <taxon>Marininema</taxon>
    </lineage>
</organism>
<dbReference type="RefSeq" id="WP_091836507.1">
    <property type="nucleotide sequence ID" value="NZ_FPAA01000005.1"/>
</dbReference>
<feature type="domain" description="Aminoglycoside phosphotransferase" evidence="1">
    <location>
        <begin position="40"/>
        <end position="277"/>
    </location>
</feature>
<dbReference type="Pfam" id="PF01636">
    <property type="entry name" value="APH"/>
    <property type="match status" value="1"/>
</dbReference>
<keyword evidence="2" id="KW-0946">Virion</keyword>
<gene>
    <name evidence="2" type="ORF">SAMN05444972_105198</name>
</gene>
<dbReference type="InterPro" id="IPR002575">
    <property type="entry name" value="Aminoglycoside_PTrfase"/>
</dbReference>
<dbReference type="GO" id="GO:0042601">
    <property type="term" value="C:endospore-forming forespore"/>
    <property type="evidence" value="ECO:0007669"/>
    <property type="project" value="TreeGrafter"/>
</dbReference>
<dbReference type="PANTHER" id="PTHR39179">
    <property type="entry name" value="SPORE COAT PROTEIN I"/>
    <property type="match status" value="1"/>
</dbReference>
<name>A0A1I6RM25_9BACL</name>
<keyword evidence="3" id="KW-1185">Reference proteome</keyword>
<dbReference type="AlphaFoldDB" id="A0A1I6RM25"/>
<accession>A0A1I6RM25</accession>
<dbReference type="OrthoDB" id="2986702at2"/>
<evidence type="ECO:0000259" key="1">
    <source>
        <dbReference type="Pfam" id="PF01636"/>
    </source>
</evidence>
<proteinExistence type="predicted"/>
<dbReference type="SUPFAM" id="SSF56112">
    <property type="entry name" value="Protein kinase-like (PK-like)"/>
    <property type="match status" value="1"/>
</dbReference>